<keyword evidence="1" id="KW-1133">Transmembrane helix</keyword>
<comment type="caution">
    <text evidence="2">The sequence shown here is derived from an EMBL/GenBank/DDBJ whole genome shotgun (WGS) entry which is preliminary data.</text>
</comment>
<keyword evidence="1" id="KW-0472">Membrane</keyword>
<evidence type="ECO:0000313" key="3">
    <source>
        <dbReference type="Proteomes" id="UP000660708"/>
    </source>
</evidence>
<organism evidence="2 3">
    <name type="scientific">Pseudoalteromonas peptidolytica F12-50-A1</name>
    <dbReference type="NCBI Taxonomy" id="1315280"/>
    <lineage>
        <taxon>Bacteria</taxon>
        <taxon>Pseudomonadati</taxon>
        <taxon>Pseudomonadota</taxon>
        <taxon>Gammaproteobacteria</taxon>
        <taxon>Alteromonadales</taxon>
        <taxon>Pseudoalteromonadaceae</taxon>
        <taxon>Pseudoalteromonas</taxon>
    </lineage>
</organism>
<accession>A0A8I0MY82</accession>
<feature type="transmembrane region" description="Helical" evidence="1">
    <location>
        <begin position="20"/>
        <end position="37"/>
    </location>
</feature>
<keyword evidence="1" id="KW-0812">Transmembrane</keyword>
<proteinExistence type="predicted"/>
<protein>
    <submittedName>
        <fullName evidence="2">Uncharacterized protein</fullName>
    </submittedName>
</protein>
<feature type="transmembrane region" description="Helical" evidence="1">
    <location>
        <begin position="44"/>
        <end position="63"/>
    </location>
</feature>
<reference evidence="2 3" key="1">
    <citation type="submission" date="2015-06" db="EMBL/GenBank/DDBJ databases">
        <title>Genome sequence of Pseudoalteromonas peptidolytica.</title>
        <authorList>
            <person name="Xie B.-B."/>
            <person name="Rong J.-C."/>
            <person name="Qin Q.-L."/>
            <person name="Zhang Y.-Z."/>
        </authorList>
    </citation>
    <scope>NUCLEOTIDE SEQUENCE [LARGE SCALE GENOMIC DNA]</scope>
    <source>
        <strain evidence="2 3">F12-50-A1</strain>
    </source>
</reference>
<dbReference type="RefSeq" id="WP_147389432.1">
    <property type="nucleotide sequence ID" value="NZ_AQHF01000032.1"/>
</dbReference>
<gene>
    <name evidence="2" type="ORF">PPEP_a4524</name>
</gene>
<feature type="transmembrane region" description="Helical" evidence="1">
    <location>
        <begin position="123"/>
        <end position="141"/>
    </location>
</feature>
<dbReference type="AlphaFoldDB" id="A0A8I0MY82"/>
<evidence type="ECO:0000313" key="2">
    <source>
        <dbReference type="EMBL" id="MBE0348247.1"/>
    </source>
</evidence>
<sequence length="204" mass="23481">MDIVISFFNSISSYNALAEYMGYLFFIALAATLLFNLDDSQRVWIVGVFFVMIVLDIFVVRAFVPQDLIIRQLAYSVLDLFVVYMLQKRIVLCDKIFRTFNMKDDGRFVSKVLRDIDSTKQEYAIRTILLIGVAINIAMIIEHCIRHPEFFGLAKSEYNAVSFQWLYNSYPFIKLSETALLIVGLTSMTIDGLANKLEKSNFMS</sequence>
<dbReference type="EMBL" id="AQHF01000032">
    <property type="protein sequence ID" value="MBE0348247.1"/>
    <property type="molecule type" value="Genomic_DNA"/>
</dbReference>
<dbReference type="Proteomes" id="UP000660708">
    <property type="component" value="Unassembled WGS sequence"/>
</dbReference>
<evidence type="ECO:0000256" key="1">
    <source>
        <dbReference type="SAM" id="Phobius"/>
    </source>
</evidence>
<keyword evidence="3" id="KW-1185">Reference proteome</keyword>
<feature type="transmembrane region" description="Helical" evidence="1">
    <location>
        <begin position="69"/>
        <end position="86"/>
    </location>
</feature>
<name>A0A8I0MY82_9GAMM</name>